<accession>A0ABW3H722</accession>
<feature type="signal peptide" evidence="1">
    <location>
        <begin position="1"/>
        <end position="26"/>
    </location>
</feature>
<reference evidence="4" key="1">
    <citation type="journal article" date="2019" name="Int. J. Syst. Evol. Microbiol.">
        <title>The Global Catalogue of Microorganisms (GCM) 10K type strain sequencing project: providing services to taxonomists for standard genome sequencing and annotation.</title>
        <authorList>
            <consortium name="The Broad Institute Genomics Platform"/>
            <consortium name="The Broad Institute Genome Sequencing Center for Infectious Disease"/>
            <person name="Wu L."/>
            <person name="Ma J."/>
        </authorList>
    </citation>
    <scope>NUCLEOTIDE SEQUENCE [LARGE SCALE GENOMIC DNA]</scope>
    <source>
        <strain evidence="4">CCUG 62982</strain>
    </source>
</reference>
<comment type="caution">
    <text evidence="3">The sequence shown here is derived from an EMBL/GenBank/DDBJ whole genome shotgun (WGS) entry which is preliminary data.</text>
</comment>
<keyword evidence="4" id="KW-1185">Reference proteome</keyword>
<protein>
    <submittedName>
        <fullName evidence="3">DUF4274 domain-containing protein</fullName>
    </submittedName>
</protein>
<evidence type="ECO:0000313" key="4">
    <source>
        <dbReference type="Proteomes" id="UP001596977"/>
    </source>
</evidence>
<evidence type="ECO:0000313" key="3">
    <source>
        <dbReference type="EMBL" id="MFD0947278.1"/>
    </source>
</evidence>
<evidence type="ECO:0000259" key="2">
    <source>
        <dbReference type="Pfam" id="PF14096"/>
    </source>
</evidence>
<sequence>MLNAGHASIVLAAGLLAGGCAAGAQEAPGANATAYGADDALPGDGALKLEDSFDEASLRAMGPSGWQRLARYGNWDFVGTETWIWIVSQPDCDRATALEIFWKASPDYYLEFASEARMSSYERADYALVKLIRERWLAGAYTHSEYAFDPDKDVGPIDMAALRRRYGARADAMLPAAMRVRLKGRGTPSEGVPLPGVFMRGGAG</sequence>
<feature type="domain" description="DUF4274" evidence="2">
    <location>
        <begin position="65"/>
        <end position="136"/>
    </location>
</feature>
<dbReference type="RefSeq" id="WP_264944966.1">
    <property type="nucleotide sequence ID" value="NZ_JAPDRA010000006.1"/>
</dbReference>
<proteinExistence type="predicted"/>
<feature type="chain" id="PRO_5045261001" evidence="1">
    <location>
        <begin position="27"/>
        <end position="204"/>
    </location>
</feature>
<dbReference type="InterPro" id="IPR025369">
    <property type="entry name" value="DUF4274"/>
</dbReference>
<dbReference type="Pfam" id="PF14096">
    <property type="entry name" value="DUF4274"/>
    <property type="match status" value="1"/>
</dbReference>
<name>A0ABW3H722_9SPHN</name>
<dbReference type="Proteomes" id="UP001596977">
    <property type="component" value="Unassembled WGS sequence"/>
</dbReference>
<dbReference type="EMBL" id="JBHTJG010000006">
    <property type="protein sequence ID" value="MFD0947278.1"/>
    <property type="molecule type" value="Genomic_DNA"/>
</dbReference>
<gene>
    <name evidence="3" type="ORF">ACFQ1E_13090</name>
</gene>
<organism evidence="3 4">
    <name type="scientific">Sphingomonas canadensis</name>
    <dbReference type="NCBI Taxonomy" id="1219257"/>
    <lineage>
        <taxon>Bacteria</taxon>
        <taxon>Pseudomonadati</taxon>
        <taxon>Pseudomonadota</taxon>
        <taxon>Alphaproteobacteria</taxon>
        <taxon>Sphingomonadales</taxon>
        <taxon>Sphingomonadaceae</taxon>
        <taxon>Sphingomonas</taxon>
    </lineage>
</organism>
<keyword evidence="1" id="KW-0732">Signal</keyword>
<evidence type="ECO:0000256" key="1">
    <source>
        <dbReference type="SAM" id="SignalP"/>
    </source>
</evidence>